<gene>
    <name evidence="1" type="ORF">Agub_g2800</name>
</gene>
<comment type="caution">
    <text evidence="1">The sequence shown here is derived from an EMBL/GenBank/DDBJ whole genome shotgun (WGS) entry which is preliminary data.</text>
</comment>
<evidence type="ECO:0000313" key="1">
    <source>
        <dbReference type="EMBL" id="GFR42010.1"/>
    </source>
</evidence>
<sequence length="219" mass="23596">MTRLLTPCIAPPASLAIGSLLFPVEISGLDDVRPHETIASSNRGIRARGTRKGASEEVDLEEVAQSWQASAACMQLLNDVRALKHQGQAAGATALAQRLREMGYNASRVAQNASHTTASALRLAHDFVVVTGCGCAGPLVVEPNFREHFCIGSVYATERYRQLLAAIPEELVAPYSQLQDMVKLICAEMKFSFEATGNSLPPWRSTSSVLSRWSAAKAV</sequence>
<dbReference type="AlphaFoldDB" id="A0AAD3DHP2"/>
<organism evidence="1 2">
    <name type="scientific">Astrephomene gubernaculifera</name>
    <dbReference type="NCBI Taxonomy" id="47775"/>
    <lineage>
        <taxon>Eukaryota</taxon>
        <taxon>Viridiplantae</taxon>
        <taxon>Chlorophyta</taxon>
        <taxon>core chlorophytes</taxon>
        <taxon>Chlorophyceae</taxon>
        <taxon>CS clade</taxon>
        <taxon>Chlamydomonadales</taxon>
        <taxon>Astrephomenaceae</taxon>
        <taxon>Astrephomene</taxon>
    </lineage>
</organism>
<reference evidence="1 2" key="1">
    <citation type="journal article" date="2021" name="Sci. Rep.">
        <title>Genome sequencing of the multicellular alga Astrephomene provides insights into convergent evolution of germ-soma differentiation.</title>
        <authorList>
            <person name="Yamashita S."/>
            <person name="Yamamoto K."/>
            <person name="Matsuzaki R."/>
            <person name="Suzuki S."/>
            <person name="Yamaguchi H."/>
            <person name="Hirooka S."/>
            <person name="Minakuchi Y."/>
            <person name="Miyagishima S."/>
            <person name="Kawachi M."/>
            <person name="Toyoda A."/>
            <person name="Nozaki H."/>
        </authorList>
    </citation>
    <scope>NUCLEOTIDE SEQUENCE [LARGE SCALE GENOMIC DNA]</scope>
    <source>
        <strain evidence="1 2">NIES-4017</strain>
    </source>
</reference>
<dbReference type="EMBL" id="BMAR01000002">
    <property type="protein sequence ID" value="GFR42010.1"/>
    <property type="molecule type" value="Genomic_DNA"/>
</dbReference>
<dbReference type="PANTHER" id="PTHR31579:SF1">
    <property type="entry name" value="OS03G0796600 PROTEIN"/>
    <property type="match status" value="1"/>
</dbReference>
<evidence type="ECO:0000313" key="2">
    <source>
        <dbReference type="Proteomes" id="UP001054857"/>
    </source>
</evidence>
<accession>A0AAD3DHP2</accession>
<dbReference type="PANTHER" id="PTHR31579">
    <property type="entry name" value="OS03G0796600 PROTEIN"/>
    <property type="match status" value="1"/>
</dbReference>
<name>A0AAD3DHP2_9CHLO</name>
<proteinExistence type="predicted"/>
<keyword evidence="2" id="KW-1185">Reference proteome</keyword>
<dbReference type="Proteomes" id="UP001054857">
    <property type="component" value="Unassembled WGS sequence"/>
</dbReference>
<dbReference type="Pfam" id="PF04720">
    <property type="entry name" value="PDDEXK_6"/>
    <property type="match status" value="1"/>
</dbReference>
<protein>
    <submittedName>
        <fullName evidence="1">Uncharacterized protein</fullName>
    </submittedName>
</protein>
<dbReference type="InterPro" id="IPR006502">
    <property type="entry name" value="PDDEXK-like"/>
</dbReference>